<dbReference type="GO" id="GO:0016887">
    <property type="term" value="F:ATP hydrolysis activity"/>
    <property type="evidence" value="ECO:0007669"/>
    <property type="project" value="InterPro"/>
</dbReference>
<dbReference type="PANTHER" id="PTHR24220">
    <property type="entry name" value="IMPORT ATP-BINDING PROTEIN"/>
    <property type="match status" value="1"/>
</dbReference>
<feature type="domain" description="ABC transporter" evidence="4">
    <location>
        <begin position="1"/>
        <end position="220"/>
    </location>
</feature>
<dbReference type="InterPro" id="IPR017871">
    <property type="entry name" value="ABC_transporter-like_CS"/>
</dbReference>
<dbReference type="EMBL" id="WBKG01000042">
    <property type="protein sequence ID" value="KAB1979485.1"/>
    <property type="molecule type" value="Genomic_DNA"/>
</dbReference>
<dbReference type="InterPro" id="IPR017911">
    <property type="entry name" value="MacB-like_ATP-bd"/>
</dbReference>
<organism evidence="5 6">
    <name type="scientific">Streptomyces triticiradicis</name>
    <dbReference type="NCBI Taxonomy" id="2651189"/>
    <lineage>
        <taxon>Bacteria</taxon>
        <taxon>Bacillati</taxon>
        <taxon>Actinomycetota</taxon>
        <taxon>Actinomycetes</taxon>
        <taxon>Kitasatosporales</taxon>
        <taxon>Streptomycetaceae</taxon>
        <taxon>Streptomyces</taxon>
    </lineage>
</organism>
<dbReference type="InterPro" id="IPR015854">
    <property type="entry name" value="ABC_transpr_LolD-like"/>
</dbReference>
<dbReference type="PROSITE" id="PS00211">
    <property type="entry name" value="ABC_TRANSPORTER_1"/>
    <property type="match status" value="1"/>
</dbReference>
<evidence type="ECO:0000313" key="6">
    <source>
        <dbReference type="Proteomes" id="UP000442990"/>
    </source>
</evidence>
<dbReference type="Gene3D" id="3.40.50.300">
    <property type="entry name" value="P-loop containing nucleotide triphosphate hydrolases"/>
    <property type="match status" value="1"/>
</dbReference>
<dbReference type="InterPro" id="IPR027417">
    <property type="entry name" value="P-loop_NTPase"/>
</dbReference>
<evidence type="ECO:0000313" key="5">
    <source>
        <dbReference type="EMBL" id="KAB1979485.1"/>
    </source>
</evidence>
<comment type="caution">
    <text evidence="5">The sequence shown here is derived from an EMBL/GenBank/DDBJ whole genome shotgun (WGS) entry which is preliminary data.</text>
</comment>
<evidence type="ECO:0000256" key="1">
    <source>
        <dbReference type="ARBA" id="ARBA00022448"/>
    </source>
</evidence>
<name>A0A7J5D7I2_9ACTN</name>
<evidence type="ECO:0000256" key="3">
    <source>
        <dbReference type="ARBA" id="ARBA00022840"/>
    </source>
</evidence>
<evidence type="ECO:0000256" key="2">
    <source>
        <dbReference type="ARBA" id="ARBA00022741"/>
    </source>
</evidence>
<keyword evidence="2" id="KW-0547">Nucleotide-binding</keyword>
<proteinExistence type="predicted"/>
<dbReference type="InterPro" id="IPR003593">
    <property type="entry name" value="AAA+_ATPase"/>
</dbReference>
<gene>
    <name evidence="5" type="ORF">F8144_36220</name>
</gene>
<keyword evidence="3 5" id="KW-0067">ATP-binding</keyword>
<evidence type="ECO:0000259" key="4">
    <source>
        <dbReference type="PROSITE" id="PS50893"/>
    </source>
</evidence>
<dbReference type="PROSITE" id="PS50893">
    <property type="entry name" value="ABC_TRANSPORTER_2"/>
    <property type="match status" value="1"/>
</dbReference>
<dbReference type="GO" id="GO:0022857">
    <property type="term" value="F:transmembrane transporter activity"/>
    <property type="evidence" value="ECO:0007669"/>
    <property type="project" value="TreeGrafter"/>
</dbReference>
<dbReference type="Proteomes" id="UP000442990">
    <property type="component" value="Unassembled WGS sequence"/>
</dbReference>
<dbReference type="Pfam" id="PF00005">
    <property type="entry name" value="ABC_tran"/>
    <property type="match status" value="1"/>
</dbReference>
<reference evidence="5 6" key="1">
    <citation type="submission" date="2019-09" db="EMBL/GenBank/DDBJ databases">
        <title>Isolation and identification of active actinomycetes.</title>
        <authorList>
            <person name="Yu Z."/>
            <person name="Han C."/>
            <person name="Yu B."/>
        </authorList>
    </citation>
    <scope>NUCLEOTIDE SEQUENCE [LARGE SCALE GENOMIC DNA]</scope>
    <source>
        <strain evidence="5 6">NEAU-H2</strain>
    </source>
</reference>
<keyword evidence="6" id="KW-1185">Reference proteome</keyword>
<dbReference type="SUPFAM" id="SSF52540">
    <property type="entry name" value="P-loop containing nucleoside triphosphate hydrolases"/>
    <property type="match status" value="1"/>
</dbReference>
<dbReference type="AlphaFoldDB" id="A0A7J5D7I2"/>
<dbReference type="InterPro" id="IPR003439">
    <property type="entry name" value="ABC_transporter-like_ATP-bd"/>
</dbReference>
<dbReference type="CDD" id="cd03255">
    <property type="entry name" value="ABC_MJ0796_LolCDE_FtsE"/>
    <property type="match status" value="1"/>
</dbReference>
<protein>
    <submittedName>
        <fullName evidence="5">ABC transporter ATP-binding protein</fullName>
    </submittedName>
</protein>
<dbReference type="GO" id="GO:0005524">
    <property type="term" value="F:ATP binding"/>
    <property type="evidence" value="ECO:0007669"/>
    <property type="project" value="UniProtKB-KW"/>
</dbReference>
<accession>A0A7J5D7I2</accession>
<dbReference type="SMART" id="SM00382">
    <property type="entry name" value="AAA"/>
    <property type="match status" value="1"/>
</dbReference>
<keyword evidence="1" id="KW-0813">Transport</keyword>
<dbReference type="GO" id="GO:0005886">
    <property type="term" value="C:plasma membrane"/>
    <property type="evidence" value="ECO:0007669"/>
    <property type="project" value="TreeGrafter"/>
</dbReference>
<sequence length="221" mass="23336">MRYQTGGRVILDAVDLTVKSGESVAISGPSGSGKSTLLMCALGLLKPVSGTVHVHGERIDQLPGRRLLKLRRESFGIVFQAGELLPELTPVENVAIAALLSNFSRNEAFTRAEELLAELGVPITSTDTGTLSGGEQQRVAVARALINRPSIILADEPTGALDTAAREAVSDLLFGLPSIWECGLVVVTHDQKVAARAQRRLLLQDGLLIPAAEPSEIGAVS</sequence>